<sequence>MAARILRCRELMDEIFSHFATRSDSSGEYDPKAAVRNKWNPTLINAALAGKALYEPALDVLWSHLDNLDPLLALLGTWKHKKPRKWGENILDSRNDPIQILTDRLSHERFARFQHHARRIVSTNGLNRSPVHMTIWRSLSSMAGGRPLLPRLRRAIWYLRSVFEADLLLLIPPAFCFLDVEHWDAVYGPGYEYTERTKRKLKWRLRSRDHVSDLMAVKIAEAAPDLAGIRICTPRFNALTVLSWFRNLSELSIKCTRECVLPDGDCKVLFSQLRSLEVYAPVDSLNALLAKVDCPKLRHCSVRPHPTCGADRLQECFDIMVRAFGNLESVKIRGWRQTYEEHHANICVPFTATVVRVLSQLRSLKLVELSGGPGFWMLGLSLDSMLKAWPCLRSLKMTVLDEILGDFHEYKPPALVQIARVDLMEIPGPSLQTLLEIPRWCPDLRELEIPVVEVFHLPRAYTGPSVNLPVARFWSVKKRESADKEAVWDAIDLISKEAEVYKWLDVPDDEVPGRDPLAPIMIN</sequence>
<organism evidence="1 2">
    <name type="scientific">Rhodofomes roseus</name>
    <dbReference type="NCBI Taxonomy" id="34475"/>
    <lineage>
        <taxon>Eukaryota</taxon>
        <taxon>Fungi</taxon>
        <taxon>Dikarya</taxon>
        <taxon>Basidiomycota</taxon>
        <taxon>Agaricomycotina</taxon>
        <taxon>Agaricomycetes</taxon>
        <taxon>Polyporales</taxon>
        <taxon>Rhodofomes</taxon>
    </lineage>
</organism>
<comment type="caution">
    <text evidence="1">The sequence shown here is derived from an EMBL/GenBank/DDBJ whole genome shotgun (WGS) entry which is preliminary data.</text>
</comment>
<dbReference type="Gene3D" id="3.80.10.10">
    <property type="entry name" value="Ribonuclease Inhibitor"/>
    <property type="match status" value="1"/>
</dbReference>
<dbReference type="GeneID" id="72009817"/>
<dbReference type="EMBL" id="JADCUA010000023">
    <property type="protein sequence ID" value="KAH9831986.1"/>
    <property type="molecule type" value="Genomic_DNA"/>
</dbReference>
<proteinExistence type="predicted"/>
<accession>A0ABQ8K4U6</accession>
<evidence type="ECO:0000313" key="1">
    <source>
        <dbReference type="EMBL" id="KAH9831986.1"/>
    </source>
</evidence>
<protein>
    <submittedName>
        <fullName evidence="1">Uncharacterized protein</fullName>
    </submittedName>
</protein>
<dbReference type="Proteomes" id="UP000814176">
    <property type="component" value="Unassembled WGS sequence"/>
</dbReference>
<name>A0ABQ8K4U6_9APHY</name>
<evidence type="ECO:0000313" key="2">
    <source>
        <dbReference type="Proteomes" id="UP000814176"/>
    </source>
</evidence>
<reference evidence="1 2" key="1">
    <citation type="journal article" date="2021" name="Environ. Microbiol.">
        <title>Gene family expansions and transcriptome signatures uncover fungal adaptations to wood decay.</title>
        <authorList>
            <person name="Hage H."/>
            <person name="Miyauchi S."/>
            <person name="Viragh M."/>
            <person name="Drula E."/>
            <person name="Min B."/>
            <person name="Chaduli D."/>
            <person name="Navarro D."/>
            <person name="Favel A."/>
            <person name="Norest M."/>
            <person name="Lesage-Meessen L."/>
            <person name="Balint B."/>
            <person name="Merenyi Z."/>
            <person name="de Eugenio L."/>
            <person name="Morin E."/>
            <person name="Martinez A.T."/>
            <person name="Baldrian P."/>
            <person name="Stursova M."/>
            <person name="Martinez M.J."/>
            <person name="Novotny C."/>
            <person name="Magnuson J.K."/>
            <person name="Spatafora J.W."/>
            <person name="Maurice S."/>
            <person name="Pangilinan J."/>
            <person name="Andreopoulos W."/>
            <person name="LaButti K."/>
            <person name="Hundley H."/>
            <person name="Na H."/>
            <person name="Kuo A."/>
            <person name="Barry K."/>
            <person name="Lipzen A."/>
            <person name="Henrissat B."/>
            <person name="Riley R."/>
            <person name="Ahrendt S."/>
            <person name="Nagy L.G."/>
            <person name="Grigoriev I.V."/>
            <person name="Martin F."/>
            <person name="Rosso M.N."/>
        </authorList>
    </citation>
    <scope>NUCLEOTIDE SEQUENCE [LARGE SCALE GENOMIC DNA]</scope>
    <source>
        <strain evidence="1 2">CIRM-BRFM 1785</strain>
    </source>
</reference>
<gene>
    <name evidence="1" type="ORF">C8Q71DRAFT_910352</name>
</gene>
<keyword evidence="2" id="KW-1185">Reference proteome</keyword>
<dbReference type="RefSeq" id="XP_047775032.1">
    <property type="nucleotide sequence ID" value="XM_047929085.1"/>
</dbReference>
<dbReference type="InterPro" id="IPR032675">
    <property type="entry name" value="LRR_dom_sf"/>
</dbReference>